<gene>
    <name evidence="1" type="ORF">R5W23_001287</name>
</gene>
<reference evidence="2" key="1">
    <citation type="journal article" date="2023" name="Mar. Drugs">
        <title>Gemmata algarum, a Novel Planctomycete Isolated from an Algal Mat, Displays Antimicrobial Activity.</title>
        <authorList>
            <person name="Kumar G."/>
            <person name="Kallscheuer N."/>
            <person name="Kashif M."/>
            <person name="Ahamad S."/>
            <person name="Jagadeeshwari U."/>
            <person name="Pannikurungottu S."/>
            <person name="Haufschild T."/>
            <person name="Kabuu M."/>
            <person name="Sasikala C."/>
            <person name="Jogler C."/>
            <person name="Ramana C."/>
        </authorList>
    </citation>
    <scope>NUCLEOTIDE SEQUENCE [LARGE SCALE GENOMIC DNA]</scope>
    <source>
        <strain evidence="2">JC673</strain>
    </source>
</reference>
<evidence type="ECO:0000313" key="2">
    <source>
        <dbReference type="Proteomes" id="UP001272242"/>
    </source>
</evidence>
<organism evidence="1 2">
    <name type="scientific">Gemmata algarum</name>
    <dbReference type="NCBI Taxonomy" id="2975278"/>
    <lineage>
        <taxon>Bacteria</taxon>
        <taxon>Pseudomonadati</taxon>
        <taxon>Planctomycetota</taxon>
        <taxon>Planctomycetia</taxon>
        <taxon>Gemmatales</taxon>
        <taxon>Gemmataceae</taxon>
        <taxon>Gemmata</taxon>
    </lineage>
</organism>
<dbReference type="RefSeq" id="WP_320686713.1">
    <property type="nucleotide sequence ID" value="NZ_JAXBLV010000174.1"/>
</dbReference>
<dbReference type="Proteomes" id="UP001272242">
    <property type="component" value="Unassembled WGS sequence"/>
</dbReference>
<dbReference type="EMBL" id="JAXBLV010000174">
    <property type="protein sequence ID" value="MDY3560062.1"/>
    <property type="molecule type" value="Genomic_DNA"/>
</dbReference>
<proteinExistence type="predicted"/>
<accession>A0ABU5EXM7</accession>
<dbReference type="InterPro" id="IPR013078">
    <property type="entry name" value="His_Pase_superF_clade-1"/>
</dbReference>
<dbReference type="Gene3D" id="3.40.50.1240">
    <property type="entry name" value="Phosphoglycerate mutase-like"/>
    <property type="match status" value="1"/>
</dbReference>
<dbReference type="Pfam" id="PF00300">
    <property type="entry name" value="His_Phos_1"/>
    <property type="match status" value="1"/>
</dbReference>
<sequence>MILYLVRHAEAVELGTPGAASDFDRFLTPNGNAQTLAMAQAFARLKLPVDAVVSSPFVRAYQTATGLLSVWQPDVRPITHDTLAPEKLKPNKLSEFLGEVPGEFVVAVGHMPDLGTYAEWLLGTSAGAVPFAKAAVACIEFRADPAKASGRLRWFVSPEWVM</sequence>
<dbReference type="InterPro" id="IPR029033">
    <property type="entry name" value="His_PPase_superfam"/>
</dbReference>
<dbReference type="CDD" id="cd07067">
    <property type="entry name" value="HP_PGM_like"/>
    <property type="match status" value="1"/>
</dbReference>
<evidence type="ECO:0000313" key="1">
    <source>
        <dbReference type="EMBL" id="MDY3560062.1"/>
    </source>
</evidence>
<name>A0ABU5EXM7_9BACT</name>
<comment type="caution">
    <text evidence="1">The sequence shown here is derived from an EMBL/GenBank/DDBJ whole genome shotgun (WGS) entry which is preliminary data.</text>
</comment>
<keyword evidence="2" id="KW-1185">Reference proteome</keyword>
<protein>
    <submittedName>
        <fullName evidence="1">Histidine phosphatase family protein</fullName>
    </submittedName>
</protein>
<dbReference type="SUPFAM" id="SSF53254">
    <property type="entry name" value="Phosphoglycerate mutase-like"/>
    <property type="match status" value="1"/>
</dbReference>